<comment type="caution">
    <text evidence="8">The sequence shown here is derived from an EMBL/GenBank/DDBJ whole genome shotgun (WGS) entry which is preliminary data.</text>
</comment>
<evidence type="ECO:0000313" key="9">
    <source>
        <dbReference type="Proteomes" id="UP000587396"/>
    </source>
</evidence>
<gene>
    <name evidence="8" type="ORF">H7313_00015</name>
</gene>
<comment type="similarity">
    <text evidence="1">Belongs to the aldo/keto reductase family.</text>
</comment>
<dbReference type="CDD" id="cd19071">
    <property type="entry name" value="AKR_AKR1-5-like"/>
    <property type="match status" value="1"/>
</dbReference>
<dbReference type="EMBL" id="JACMSE010000001">
    <property type="protein sequence ID" value="MBC2887758.1"/>
    <property type="molecule type" value="Genomic_DNA"/>
</dbReference>
<feature type="domain" description="NADP-dependent oxidoreductase" evidence="7">
    <location>
        <begin position="18"/>
        <end position="267"/>
    </location>
</feature>
<dbReference type="InterPro" id="IPR023210">
    <property type="entry name" value="NADP_OxRdtase_dom"/>
</dbReference>
<dbReference type="PRINTS" id="PR00069">
    <property type="entry name" value="ALDKETRDTASE"/>
</dbReference>
<evidence type="ECO:0000256" key="4">
    <source>
        <dbReference type="PIRSR" id="PIRSR000097-1"/>
    </source>
</evidence>
<evidence type="ECO:0000256" key="6">
    <source>
        <dbReference type="PIRSR" id="PIRSR000097-3"/>
    </source>
</evidence>
<evidence type="ECO:0000256" key="5">
    <source>
        <dbReference type="PIRSR" id="PIRSR000097-2"/>
    </source>
</evidence>
<dbReference type="Proteomes" id="UP000587396">
    <property type="component" value="Unassembled WGS sequence"/>
</dbReference>
<dbReference type="FunFam" id="3.20.20.100:FF:000002">
    <property type="entry name" value="2,5-diketo-D-gluconic acid reductase A"/>
    <property type="match status" value="1"/>
</dbReference>
<feature type="active site" description="Proton donor" evidence="4">
    <location>
        <position position="52"/>
    </location>
</feature>
<feature type="site" description="Lowers pKa of active site Tyr" evidence="6">
    <location>
        <position position="77"/>
    </location>
</feature>
<evidence type="ECO:0000256" key="2">
    <source>
        <dbReference type="ARBA" id="ARBA00022857"/>
    </source>
</evidence>
<reference evidence="8 9" key="1">
    <citation type="submission" date="2020-08" db="EMBL/GenBank/DDBJ databases">
        <authorList>
            <person name="Liu C."/>
            <person name="Sun Q."/>
        </authorList>
    </citation>
    <scope>NUCLEOTIDE SEQUENCE [LARGE SCALE GENOMIC DNA]</scope>
    <source>
        <strain evidence="8 9">N22</strain>
    </source>
</reference>
<dbReference type="SUPFAM" id="SSF51430">
    <property type="entry name" value="NAD(P)-linked oxidoreductase"/>
    <property type="match status" value="1"/>
</dbReference>
<protein>
    <submittedName>
        <fullName evidence="8">Aldo/keto reductase</fullName>
    </submittedName>
</protein>
<dbReference type="InterPro" id="IPR036812">
    <property type="entry name" value="NAD(P)_OxRdtase_dom_sf"/>
</dbReference>
<organism evidence="8 9">
    <name type="scientific">Gordonibacter massiliensis</name>
    <name type="common">ex Traore et al. 2017</name>
    <dbReference type="NCBI Taxonomy" id="1841863"/>
    <lineage>
        <taxon>Bacteria</taxon>
        <taxon>Bacillati</taxon>
        <taxon>Actinomycetota</taxon>
        <taxon>Coriobacteriia</taxon>
        <taxon>Eggerthellales</taxon>
        <taxon>Eggerthellaceae</taxon>
        <taxon>Gordonibacter</taxon>
    </lineage>
</organism>
<name>A0A842JCM1_9ACTN</name>
<dbReference type="AlphaFoldDB" id="A0A842JCM1"/>
<dbReference type="Gene3D" id="3.20.20.100">
    <property type="entry name" value="NADP-dependent oxidoreductase domain"/>
    <property type="match status" value="1"/>
</dbReference>
<dbReference type="PROSITE" id="PS00798">
    <property type="entry name" value="ALDOKETO_REDUCTASE_1"/>
    <property type="match status" value="1"/>
</dbReference>
<evidence type="ECO:0000313" key="8">
    <source>
        <dbReference type="EMBL" id="MBC2887758.1"/>
    </source>
</evidence>
<dbReference type="GO" id="GO:0016616">
    <property type="term" value="F:oxidoreductase activity, acting on the CH-OH group of donors, NAD or NADP as acceptor"/>
    <property type="evidence" value="ECO:0007669"/>
    <property type="project" value="UniProtKB-ARBA"/>
</dbReference>
<dbReference type="Pfam" id="PF00248">
    <property type="entry name" value="Aldo_ket_red"/>
    <property type="match status" value="1"/>
</dbReference>
<evidence type="ECO:0000256" key="1">
    <source>
        <dbReference type="ARBA" id="ARBA00007905"/>
    </source>
</evidence>
<evidence type="ECO:0000256" key="3">
    <source>
        <dbReference type="ARBA" id="ARBA00023002"/>
    </source>
</evidence>
<dbReference type="PANTHER" id="PTHR43827">
    <property type="entry name" value="2,5-DIKETO-D-GLUCONIC ACID REDUCTASE"/>
    <property type="match status" value="1"/>
</dbReference>
<feature type="binding site" evidence="5">
    <location>
        <position position="110"/>
    </location>
    <ligand>
        <name>substrate</name>
    </ligand>
</feature>
<dbReference type="InterPro" id="IPR020471">
    <property type="entry name" value="AKR"/>
</dbReference>
<dbReference type="PANTHER" id="PTHR43827:SF3">
    <property type="entry name" value="NADP-DEPENDENT OXIDOREDUCTASE DOMAIN-CONTAINING PROTEIN"/>
    <property type="match status" value="1"/>
</dbReference>
<sequence length="292" mass="32491">MEFVTLQGRDGAFAMPAVGFGTWKAASGQVDDGIAQEAIRAGYRHFDSAEYYGTEEAVGRAIRESGVPREDFTVTSKVWKTHMGRQATLDAFERSLSRFGFDYLDLYFVHWPRYAEGAEDWQGVLLDTWGALEELHDAGRVRALAVSNFKPRHLELLLEHGHVAPVLNQVEFHPGFLQQETRTFCKEHGIAVQAWRPLAQGSLANNDAMSGIAAAHGVSVGQVALRFDWQSGVSVVPKSTSPERMRQNLDIFDFELNEDEMEAIRDIPEGTAWSGLDPDGEWPAGLVQLKVD</sequence>
<dbReference type="RefSeq" id="WP_185903840.1">
    <property type="nucleotide sequence ID" value="NZ_JACMSE010000001.1"/>
</dbReference>
<keyword evidence="2" id="KW-0521">NADP</keyword>
<dbReference type="PIRSF" id="PIRSF000097">
    <property type="entry name" value="AKR"/>
    <property type="match status" value="1"/>
</dbReference>
<accession>A0A842JCM1</accession>
<keyword evidence="9" id="KW-1185">Reference proteome</keyword>
<dbReference type="PROSITE" id="PS00063">
    <property type="entry name" value="ALDOKETO_REDUCTASE_3"/>
    <property type="match status" value="1"/>
</dbReference>
<evidence type="ECO:0000259" key="7">
    <source>
        <dbReference type="Pfam" id="PF00248"/>
    </source>
</evidence>
<proteinExistence type="inferred from homology"/>
<keyword evidence="3" id="KW-0560">Oxidoreductase</keyword>
<dbReference type="InterPro" id="IPR018170">
    <property type="entry name" value="Aldo/ket_reductase_CS"/>
</dbReference>